<evidence type="ECO:0000256" key="4">
    <source>
        <dbReference type="ARBA" id="ARBA00022525"/>
    </source>
</evidence>
<comment type="subcellular location">
    <subcellularLocation>
        <location evidence="1">Host cell</location>
    </subcellularLocation>
    <subcellularLocation>
        <location evidence="2">Secreted</location>
    </subcellularLocation>
</comment>
<evidence type="ECO:0000256" key="5">
    <source>
        <dbReference type="ARBA" id="ARBA00022729"/>
    </source>
</evidence>
<evidence type="ECO:0000313" key="15">
    <source>
        <dbReference type="Proteomes" id="UP000433483"/>
    </source>
</evidence>
<accession>A0A6A4DSY5</accession>
<keyword evidence="6" id="KW-0843">Virulence</keyword>
<dbReference type="Proteomes" id="UP000440732">
    <property type="component" value="Unassembled WGS sequence"/>
</dbReference>
<evidence type="ECO:0000259" key="7">
    <source>
        <dbReference type="Pfam" id="PF22748"/>
    </source>
</evidence>
<dbReference type="Proteomes" id="UP000460718">
    <property type="component" value="Unassembled WGS sequence"/>
</dbReference>
<dbReference type="EMBL" id="QXGB01000660">
    <property type="protein sequence ID" value="KAE9207833.1"/>
    <property type="molecule type" value="Genomic_DNA"/>
</dbReference>
<evidence type="ECO:0000313" key="17">
    <source>
        <dbReference type="Proteomes" id="UP000440367"/>
    </source>
</evidence>
<proteinExistence type="inferred from homology"/>
<evidence type="ECO:0000313" key="20">
    <source>
        <dbReference type="Proteomes" id="UP000476176"/>
    </source>
</evidence>
<dbReference type="Proteomes" id="UP000440367">
    <property type="component" value="Unassembled WGS sequence"/>
</dbReference>
<name>A0A6A4DSY5_9STRA</name>
<evidence type="ECO:0000256" key="1">
    <source>
        <dbReference type="ARBA" id="ARBA00004340"/>
    </source>
</evidence>
<evidence type="ECO:0000313" key="12">
    <source>
        <dbReference type="EMBL" id="KAE9227412.1"/>
    </source>
</evidence>
<feature type="domain" description="RxLR effector PexRD54 WY" evidence="7">
    <location>
        <begin position="288"/>
        <end position="325"/>
    </location>
</feature>
<sequence length="457" mass="51347">MTARKRISAYGVAKIVEKLTPDKQKAANKLFTQLKLHETTFDLFKGPNFQTWVKSVTKSYTKTPDAANAVIVSTIAARHGDEALARMLVAAKEASTTRRFATQLEEIQLANWLASKQTADDVFKLLKLDDEGVKLFKDPVFTTWVSYATKLDGNKSDALMFSVLKARYDDDVLANMFIVAKETRSTQKIAAKQETLLLAKWADDGKTADEAFKLLNLDTKTDDFLKSPALDSWESYVKLLGEDPFKLILATLTARYTDEGLARMLVVATKDHIPRYVVVGLEGALFNKWQDQEKSVESVFKLLNLNKAGDKILESPMLRTWASYVTKLDTKKPYEAMFSVLKTRYGDEVLTNMLIVAAKSGSTNYHVTRLEGVLLKTWVSDGKTADDIFKLLRLDKDGDQLFESPAFDMWVSYVTKLEGQNPDKLMLSVLKTHYKSGKLENMIIAAQNVPDTKTFAV</sequence>
<keyword evidence="4" id="KW-0964">Secreted</keyword>
<gene>
    <name evidence="14" type="ORF">PF001_g11775</name>
    <name evidence="13" type="ORF">PF002_g13404</name>
    <name evidence="12" type="ORF">PF004_g11365</name>
    <name evidence="11" type="ORF">PF005_g12443</name>
    <name evidence="10" type="ORF">PF006_g11637</name>
    <name evidence="9" type="ORF">PF010_g11960</name>
    <name evidence="8" type="ORF">PF011_g11326</name>
</gene>
<evidence type="ECO:0000313" key="10">
    <source>
        <dbReference type="EMBL" id="KAE9143322.1"/>
    </source>
</evidence>
<organism evidence="14 16">
    <name type="scientific">Phytophthora fragariae</name>
    <dbReference type="NCBI Taxonomy" id="53985"/>
    <lineage>
        <taxon>Eukaryota</taxon>
        <taxon>Sar</taxon>
        <taxon>Stramenopiles</taxon>
        <taxon>Oomycota</taxon>
        <taxon>Peronosporomycetes</taxon>
        <taxon>Peronosporales</taxon>
        <taxon>Peronosporaceae</taxon>
        <taxon>Phytophthora</taxon>
    </lineage>
</organism>
<dbReference type="EMBL" id="QXFX01000653">
    <property type="protein sequence ID" value="KAE9108284.1"/>
    <property type="molecule type" value="Genomic_DNA"/>
</dbReference>
<dbReference type="Proteomes" id="UP000437068">
    <property type="component" value="Unassembled WGS sequence"/>
</dbReference>
<dbReference type="EMBL" id="QXGD01000676">
    <property type="protein sequence ID" value="KAE9229075.1"/>
    <property type="molecule type" value="Genomic_DNA"/>
</dbReference>
<evidence type="ECO:0000256" key="2">
    <source>
        <dbReference type="ARBA" id="ARBA00004613"/>
    </source>
</evidence>
<dbReference type="GO" id="GO:0043657">
    <property type="term" value="C:host cell"/>
    <property type="evidence" value="ECO:0007669"/>
    <property type="project" value="UniProtKB-SubCell"/>
</dbReference>
<evidence type="ECO:0000313" key="9">
    <source>
        <dbReference type="EMBL" id="KAE9108284.1"/>
    </source>
</evidence>
<dbReference type="Pfam" id="PF22748">
    <property type="entry name" value="PexRD54_WY"/>
    <property type="match status" value="3"/>
</dbReference>
<keyword evidence="15" id="KW-1185">Reference proteome</keyword>
<dbReference type="AlphaFoldDB" id="A0A6A4DSY5"/>
<evidence type="ECO:0000256" key="6">
    <source>
        <dbReference type="ARBA" id="ARBA00023026"/>
    </source>
</evidence>
<dbReference type="EMBL" id="QXGE01000638">
    <property type="protein sequence ID" value="KAE9307108.1"/>
    <property type="molecule type" value="Genomic_DNA"/>
</dbReference>
<comment type="caution">
    <text evidence="14">The sequence shown here is derived from an EMBL/GenBank/DDBJ whole genome shotgun (WGS) entry which is preliminary data.</text>
</comment>
<evidence type="ECO:0000313" key="18">
    <source>
        <dbReference type="Proteomes" id="UP000440732"/>
    </source>
</evidence>
<dbReference type="EMBL" id="QXGC01000619">
    <property type="protein sequence ID" value="KAE9227412.1"/>
    <property type="molecule type" value="Genomic_DNA"/>
</dbReference>
<dbReference type="InterPro" id="IPR054463">
    <property type="entry name" value="PexRD54_WY"/>
</dbReference>
<dbReference type="EMBL" id="QXFW01000627">
    <property type="protein sequence ID" value="KAE9006982.1"/>
    <property type="molecule type" value="Genomic_DNA"/>
</dbReference>
<keyword evidence="5" id="KW-0732">Signal</keyword>
<dbReference type="Proteomes" id="UP000488956">
    <property type="component" value="Unassembled WGS sequence"/>
</dbReference>
<dbReference type="EMBL" id="QXGA01000627">
    <property type="protein sequence ID" value="KAE9143322.1"/>
    <property type="molecule type" value="Genomic_DNA"/>
</dbReference>
<evidence type="ECO:0000313" key="19">
    <source>
        <dbReference type="Proteomes" id="UP000460718"/>
    </source>
</evidence>
<evidence type="ECO:0000256" key="3">
    <source>
        <dbReference type="ARBA" id="ARBA00010400"/>
    </source>
</evidence>
<dbReference type="OrthoDB" id="110891at2759"/>
<evidence type="ECO:0000313" key="8">
    <source>
        <dbReference type="EMBL" id="KAE9006982.1"/>
    </source>
</evidence>
<evidence type="ECO:0000313" key="13">
    <source>
        <dbReference type="EMBL" id="KAE9229075.1"/>
    </source>
</evidence>
<dbReference type="Proteomes" id="UP000476176">
    <property type="component" value="Unassembled WGS sequence"/>
</dbReference>
<evidence type="ECO:0000313" key="11">
    <source>
        <dbReference type="EMBL" id="KAE9207833.1"/>
    </source>
</evidence>
<dbReference type="Proteomes" id="UP000433483">
    <property type="component" value="Unassembled WGS sequence"/>
</dbReference>
<dbReference type="GO" id="GO:0005576">
    <property type="term" value="C:extracellular region"/>
    <property type="evidence" value="ECO:0007669"/>
    <property type="project" value="UniProtKB-SubCell"/>
</dbReference>
<feature type="domain" description="RxLR effector PexRD54 WY" evidence="7">
    <location>
        <begin position="109"/>
        <end position="147"/>
    </location>
</feature>
<evidence type="ECO:0000313" key="21">
    <source>
        <dbReference type="Proteomes" id="UP000488956"/>
    </source>
</evidence>
<reference evidence="15 16" key="1">
    <citation type="submission" date="2018-08" db="EMBL/GenBank/DDBJ databases">
        <title>Genomic investigation of the strawberry pathogen Phytophthora fragariae indicates pathogenicity is determined by transcriptional variation in three key races.</title>
        <authorList>
            <person name="Adams T.M."/>
            <person name="Armitage A.D."/>
            <person name="Sobczyk M.K."/>
            <person name="Bates H.J."/>
            <person name="Dunwell J.M."/>
            <person name="Nellist C.F."/>
            <person name="Harrison R.J."/>
        </authorList>
    </citation>
    <scope>NUCLEOTIDE SEQUENCE [LARGE SCALE GENOMIC DNA]</scope>
    <source>
        <strain evidence="14 16">A4</strain>
        <strain evidence="13 17">BC-1</strain>
        <strain evidence="12 20">BC-23</strain>
        <strain evidence="11 15">NOV-27</strain>
        <strain evidence="10 18">NOV-5</strain>
        <strain evidence="9 21">ONT-3</strain>
        <strain evidence="8 19">SCRP245</strain>
    </source>
</reference>
<comment type="similarity">
    <text evidence="3">Belongs to the RxLR effector family.</text>
</comment>
<evidence type="ECO:0000313" key="14">
    <source>
        <dbReference type="EMBL" id="KAE9307108.1"/>
    </source>
</evidence>
<protein>
    <recommendedName>
        <fullName evidence="7">RxLR effector PexRD54 WY domain-containing protein</fullName>
    </recommendedName>
</protein>
<evidence type="ECO:0000313" key="16">
    <source>
        <dbReference type="Proteomes" id="UP000437068"/>
    </source>
</evidence>
<feature type="domain" description="RxLR effector PexRD54 WY" evidence="7">
    <location>
        <begin position="376"/>
        <end position="414"/>
    </location>
</feature>